<dbReference type="InterPro" id="IPR000073">
    <property type="entry name" value="AB_hydrolase_1"/>
</dbReference>
<dbReference type="FunFam" id="3.40.50.1820:FF:000025">
    <property type="entry name" value="putative methylesterase 11, chloroplastic"/>
    <property type="match status" value="1"/>
</dbReference>
<comment type="caution">
    <text evidence="3">The sequence shown here is derived from an EMBL/GenBank/DDBJ whole genome shotgun (WGS) entry which is preliminary data.</text>
</comment>
<dbReference type="AlphaFoldDB" id="A0AAV8TCP4"/>
<dbReference type="Pfam" id="PF12697">
    <property type="entry name" value="Abhydrolase_6"/>
    <property type="match status" value="1"/>
</dbReference>
<protein>
    <recommendedName>
        <fullName evidence="2">AB hydrolase-1 domain-containing protein</fullName>
    </recommendedName>
</protein>
<keyword evidence="1" id="KW-0378">Hydrolase</keyword>
<accession>A0AAV8TCP4</accession>
<evidence type="ECO:0000259" key="2">
    <source>
        <dbReference type="Pfam" id="PF12697"/>
    </source>
</evidence>
<proteinExistence type="predicted"/>
<organism evidence="3 4">
    <name type="scientific">Erythroxylum novogranatense</name>
    <dbReference type="NCBI Taxonomy" id="1862640"/>
    <lineage>
        <taxon>Eukaryota</taxon>
        <taxon>Viridiplantae</taxon>
        <taxon>Streptophyta</taxon>
        <taxon>Embryophyta</taxon>
        <taxon>Tracheophyta</taxon>
        <taxon>Spermatophyta</taxon>
        <taxon>Magnoliopsida</taxon>
        <taxon>eudicotyledons</taxon>
        <taxon>Gunneridae</taxon>
        <taxon>Pentapetalae</taxon>
        <taxon>rosids</taxon>
        <taxon>fabids</taxon>
        <taxon>Malpighiales</taxon>
        <taxon>Erythroxylaceae</taxon>
        <taxon>Erythroxylum</taxon>
    </lineage>
</organism>
<dbReference type="Proteomes" id="UP001159364">
    <property type="component" value="Linkage Group LG05"/>
</dbReference>
<dbReference type="GO" id="GO:0080032">
    <property type="term" value="F:methyl jasmonate esterase activity"/>
    <property type="evidence" value="ECO:0007669"/>
    <property type="project" value="TreeGrafter"/>
</dbReference>
<sequence>MLGSESEAEAEAEAEVEVGKAEAAPIKVVQKQQHHFVLVHGLGGGGWCWYKVRCLMENSGYKVSCIDLKSSGIDPTSADSVLTFDDYNKPLIDFISSLPDHHQVILVGHSAGGLSITQAIHKFRGKIRLAVYIAATMLRLGFWTHQDFQDGVPDLSSFGDVLELGFGLGDKQPPTSAIVKKEFQRKIIYQLSPPEVTTLAAMLLRPGPLMALQSAQFTAENDAIEEVRRVYIKTTRDNVVKPQQQDAMIQRWPPSAVYVLDSDHSPFFSSPFLLFGLLVKAAASID</sequence>
<dbReference type="InterPro" id="IPR029058">
    <property type="entry name" value="AB_hydrolase_fold"/>
</dbReference>
<dbReference type="GO" id="GO:0009694">
    <property type="term" value="P:jasmonic acid metabolic process"/>
    <property type="evidence" value="ECO:0007669"/>
    <property type="project" value="TreeGrafter"/>
</dbReference>
<dbReference type="GO" id="GO:0080031">
    <property type="term" value="F:methyl salicylate esterase activity"/>
    <property type="evidence" value="ECO:0007669"/>
    <property type="project" value="TreeGrafter"/>
</dbReference>
<dbReference type="SUPFAM" id="SSF53474">
    <property type="entry name" value="alpha/beta-Hydrolases"/>
    <property type="match status" value="1"/>
</dbReference>
<dbReference type="Gene3D" id="3.40.50.1820">
    <property type="entry name" value="alpha/beta hydrolase"/>
    <property type="match status" value="1"/>
</dbReference>
<dbReference type="GO" id="GO:0009696">
    <property type="term" value="P:salicylic acid metabolic process"/>
    <property type="evidence" value="ECO:0007669"/>
    <property type="project" value="TreeGrafter"/>
</dbReference>
<name>A0AAV8TCP4_9ROSI</name>
<dbReference type="PANTHER" id="PTHR10992:SF1032">
    <property type="entry name" value="METHYLESTERASE 17"/>
    <property type="match status" value="1"/>
</dbReference>
<reference evidence="3 4" key="1">
    <citation type="submission" date="2021-09" db="EMBL/GenBank/DDBJ databases">
        <title>Genomic insights and catalytic innovation underlie evolution of tropane alkaloids biosynthesis.</title>
        <authorList>
            <person name="Wang Y.-J."/>
            <person name="Tian T."/>
            <person name="Huang J.-P."/>
            <person name="Huang S.-X."/>
        </authorList>
    </citation>
    <scope>NUCLEOTIDE SEQUENCE [LARGE SCALE GENOMIC DNA]</scope>
    <source>
        <strain evidence="3">KIB-2018</strain>
        <tissue evidence="3">Leaf</tissue>
    </source>
</reference>
<evidence type="ECO:0000256" key="1">
    <source>
        <dbReference type="ARBA" id="ARBA00022801"/>
    </source>
</evidence>
<evidence type="ECO:0000313" key="4">
    <source>
        <dbReference type="Proteomes" id="UP001159364"/>
    </source>
</evidence>
<keyword evidence="4" id="KW-1185">Reference proteome</keyword>
<dbReference type="GO" id="GO:0080030">
    <property type="term" value="F:methyl indole-3-acetate esterase activity"/>
    <property type="evidence" value="ECO:0007669"/>
    <property type="project" value="TreeGrafter"/>
</dbReference>
<evidence type="ECO:0000313" key="3">
    <source>
        <dbReference type="EMBL" id="KAJ8764049.1"/>
    </source>
</evidence>
<dbReference type="InterPro" id="IPR045889">
    <property type="entry name" value="MES/HNL"/>
</dbReference>
<dbReference type="EMBL" id="JAIWQS010000005">
    <property type="protein sequence ID" value="KAJ8764049.1"/>
    <property type="molecule type" value="Genomic_DNA"/>
</dbReference>
<feature type="domain" description="AB hydrolase-1" evidence="2">
    <location>
        <begin position="36"/>
        <end position="271"/>
    </location>
</feature>
<gene>
    <name evidence="3" type="ORF">K2173_004940</name>
</gene>
<dbReference type="PANTHER" id="PTHR10992">
    <property type="entry name" value="METHYLESTERASE FAMILY MEMBER"/>
    <property type="match status" value="1"/>
</dbReference>